<evidence type="ECO:0000256" key="1">
    <source>
        <dbReference type="SAM" id="Phobius"/>
    </source>
</evidence>
<keyword evidence="1" id="KW-1133">Transmembrane helix</keyword>
<accession>A0A089NW25</accession>
<dbReference type="AlphaFoldDB" id="A0A089NW25"/>
<sequence>MAPVQRLRPYGGPAVLSYGFRPFFLLGTLYAGLAVPVWMAVFGGEVALPTAFAPRDWHVHEMLYGYVAAAVAGFLLTAVPNWTGRLPLQGAPLLVLVLAWVAGRAAVWTSAWIGWFPAALADLAFLLLLIVAVAREVVAGRNWRNLKVLALLGLLSAGNALFHAEAHLRGIAETGTRLGIAAALVLVMLIGGRIVPSFTRNWLARENPGRMPAPAGCFDILATGLGVVALAAWTVAPDGALTGALLLAAGALQIARLARWAGDRTLRDRLVLILHVAYAFVPLGFALAGLAALGLVAPGAGIHAWTGGALGVMTLAVMSRASLGHTGRPLAASTGIQAVYALAVAAVLARVCASAHAAWFDLLMPAAGVLWATAFVGFGIAYWSVLTGPRVA</sequence>
<feature type="transmembrane region" description="Helical" evidence="1">
    <location>
        <begin position="270"/>
        <end position="296"/>
    </location>
</feature>
<name>A0A089NW25_9HYPH</name>
<feature type="transmembrane region" description="Helical" evidence="1">
    <location>
        <begin position="302"/>
        <end position="318"/>
    </location>
</feature>
<dbReference type="EMBL" id="CP003811">
    <property type="protein sequence ID" value="AIQ90740.1"/>
    <property type="molecule type" value="Genomic_DNA"/>
</dbReference>
<dbReference type="Pfam" id="PF05940">
    <property type="entry name" value="NnrS"/>
    <property type="match status" value="1"/>
</dbReference>
<dbReference type="GeneID" id="6138616"/>
<feature type="transmembrane region" description="Helical" evidence="1">
    <location>
        <begin position="366"/>
        <end position="386"/>
    </location>
</feature>
<dbReference type="RefSeq" id="WP_012319533.1">
    <property type="nucleotide sequence ID" value="NZ_CP003811.1"/>
</dbReference>
<feature type="transmembrane region" description="Helical" evidence="1">
    <location>
        <begin position="23"/>
        <end position="43"/>
    </location>
</feature>
<keyword evidence="1" id="KW-0472">Membrane</keyword>
<feature type="transmembrane region" description="Helical" evidence="1">
    <location>
        <begin position="90"/>
        <end position="107"/>
    </location>
</feature>
<feature type="transmembrane region" description="Helical" evidence="1">
    <location>
        <begin position="63"/>
        <end position="83"/>
    </location>
</feature>
<organism evidence="2 3">
    <name type="scientific">Methylobacterium oryzae CBMB20</name>
    <dbReference type="NCBI Taxonomy" id="693986"/>
    <lineage>
        <taxon>Bacteria</taxon>
        <taxon>Pseudomonadati</taxon>
        <taxon>Pseudomonadota</taxon>
        <taxon>Alphaproteobacteria</taxon>
        <taxon>Hyphomicrobiales</taxon>
        <taxon>Methylobacteriaceae</taxon>
        <taxon>Methylobacterium</taxon>
    </lineage>
</organism>
<feature type="transmembrane region" description="Helical" evidence="1">
    <location>
        <begin position="240"/>
        <end position="258"/>
    </location>
</feature>
<proteinExistence type="predicted"/>
<reference evidence="2 3" key="1">
    <citation type="journal article" date="2014" name="PLoS ONE">
        <title>Genome Information of Methylobacterium oryzae, a Plant-Probiotic Methylotroph in the Phyllosphere.</title>
        <authorList>
            <person name="Kwak M.J."/>
            <person name="Jeong H."/>
            <person name="Madhaiyan M."/>
            <person name="Lee Y."/>
            <person name="Sa T.M."/>
            <person name="Oh T.K."/>
            <person name="Kim J.F."/>
        </authorList>
    </citation>
    <scope>NUCLEOTIDE SEQUENCE [LARGE SCALE GENOMIC DNA]</scope>
    <source>
        <strain evidence="2 3">CBMB20</strain>
    </source>
</reference>
<feature type="transmembrane region" description="Helical" evidence="1">
    <location>
        <begin position="113"/>
        <end position="134"/>
    </location>
</feature>
<feature type="transmembrane region" description="Helical" evidence="1">
    <location>
        <begin position="339"/>
        <end position="360"/>
    </location>
</feature>
<dbReference type="STRING" id="693986.MOC_2985"/>
<evidence type="ECO:0000313" key="2">
    <source>
        <dbReference type="EMBL" id="AIQ90740.1"/>
    </source>
</evidence>
<keyword evidence="1" id="KW-0812">Transmembrane</keyword>
<dbReference type="Proteomes" id="UP000029492">
    <property type="component" value="Chromosome"/>
</dbReference>
<evidence type="ECO:0000313" key="3">
    <source>
        <dbReference type="Proteomes" id="UP000029492"/>
    </source>
</evidence>
<feature type="transmembrane region" description="Helical" evidence="1">
    <location>
        <begin position="146"/>
        <end position="164"/>
    </location>
</feature>
<gene>
    <name evidence="2" type="ORF">MOC_2985</name>
</gene>
<feature type="transmembrane region" description="Helical" evidence="1">
    <location>
        <begin position="176"/>
        <end position="195"/>
    </location>
</feature>
<keyword evidence="3" id="KW-1185">Reference proteome</keyword>
<protein>
    <submittedName>
        <fullName evidence="2">NnrS family protein</fullName>
    </submittedName>
</protein>
<dbReference type="KEGG" id="mor:MOC_2985"/>
<feature type="transmembrane region" description="Helical" evidence="1">
    <location>
        <begin position="216"/>
        <end position="234"/>
    </location>
</feature>
<dbReference type="InterPro" id="IPR010266">
    <property type="entry name" value="NnrS"/>
</dbReference>
<dbReference type="HOGENOM" id="CLU_041785_2_0_5"/>
<dbReference type="eggNOG" id="COG3213">
    <property type="taxonomic scope" value="Bacteria"/>
</dbReference>